<dbReference type="PROSITE" id="PS50979">
    <property type="entry name" value="BC"/>
    <property type="match status" value="1"/>
</dbReference>
<evidence type="ECO:0000259" key="9">
    <source>
        <dbReference type="PROSITE" id="PS50979"/>
    </source>
</evidence>
<keyword evidence="2" id="KW-0436">Ligase</keyword>
<dbReference type="Proteomes" id="UP000002526">
    <property type="component" value="Chromosome"/>
</dbReference>
<dbReference type="InterPro" id="IPR011761">
    <property type="entry name" value="ATP-grasp"/>
</dbReference>
<dbReference type="NCBIfam" id="NF006367">
    <property type="entry name" value="PRK08591.1"/>
    <property type="match status" value="1"/>
</dbReference>
<dbReference type="FunFam" id="3.30.1490.20:FF:000003">
    <property type="entry name" value="acetyl-CoA carboxylase isoform X1"/>
    <property type="match status" value="1"/>
</dbReference>
<dbReference type="Pfam" id="PF02785">
    <property type="entry name" value="Biotin_carb_C"/>
    <property type="match status" value="1"/>
</dbReference>
<dbReference type="Gene3D" id="3.30.1490.20">
    <property type="entry name" value="ATP-grasp fold, A domain"/>
    <property type="match status" value="1"/>
</dbReference>
<evidence type="ECO:0000259" key="8">
    <source>
        <dbReference type="PROSITE" id="PS50975"/>
    </source>
</evidence>
<evidence type="ECO:0000259" key="7">
    <source>
        <dbReference type="PROSITE" id="PS50968"/>
    </source>
</evidence>
<dbReference type="InParanoid" id="Q89LX2"/>
<dbReference type="eggNOG" id="COG4770">
    <property type="taxonomic scope" value="Bacteria"/>
</dbReference>
<dbReference type="PANTHER" id="PTHR18866">
    <property type="entry name" value="CARBOXYLASE:PYRUVATE/ACETYL-COA/PROPIONYL-COA CARBOXYLASE"/>
    <property type="match status" value="1"/>
</dbReference>
<dbReference type="STRING" id="224911.AAV28_19250"/>
<dbReference type="PhylomeDB" id="Q89LX2"/>
<reference evidence="11" key="1">
    <citation type="journal article" date="2002" name="DNA Res.">
        <title>Complete genomic sequence of nitrogen-fixing symbiotic bacterium Bradyrhizobium japonicum USDA110.</title>
        <authorList>
            <person name="Kaneko T."/>
            <person name="Nakamura Y."/>
            <person name="Sato S."/>
            <person name="Minamisawa K."/>
            <person name="Uchiumi T."/>
            <person name="Sasamoto S."/>
            <person name="Watanabe A."/>
            <person name="Idesawa K."/>
            <person name="Iriguchi M."/>
            <person name="Kawashima K."/>
            <person name="Kohara M."/>
            <person name="Matsumoto M."/>
            <person name="Shimpo S."/>
            <person name="Tsuruoka H."/>
            <person name="Wada T."/>
            <person name="Yamada M."/>
            <person name="Tabata S."/>
        </authorList>
    </citation>
    <scope>NUCLEOTIDE SEQUENCE [LARGE SCALE GENOMIC DNA]</scope>
    <source>
        <strain evidence="11">JCM 10833 / BCRC 13528 / IAM 13628 / NBRC 14792 / USDA 110</strain>
    </source>
</reference>
<keyword evidence="4 6" id="KW-0067">ATP-binding</keyword>
<dbReference type="Gene3D" id="3.30.470.20">
    <property type="entry name" value="ATP-grasp fold, B domain"/>
    <property type="match status" value="1"/>
</dbReference>
<dbReference type="HOGENOM" id="CLU_000395_3_1_5"/>
<gene>
    <name evidence="10" type="primary">mccA</name>
</gene>
<evidence type="ECO:0000256" key="4">
    <source>
        <dbReference type="ARBA" id="ARBA00022840"/>
    </source>
</evidence>
<dbReference type="EnsemblBacteria" id="BAC49686">
    <property type="protein sequence ID" value="BAC49686"/>
    <property type="gene ID" value="BAC49686"/>
</dbReference>
<keyword evidence="3 6" id="KW-0547">Nucleotide-binding</keyword>
<evidence type="ECO:0000256" key="1">
    <source>
        <dbReference type="ARBA" id="ARBA00001953"/>
    </source>
</evidence>
<dbReference type="FunFam" id="3.30.470.20:FF:000028">
    <property type="entry name" value="Methylcrotonoyl-CoA carboxylase subunit alpha, mitochondrial"/>
    <property type="match status" value="1"/>
</dbReference>
<keyword evidence="11" id="KW-1185">Reference proteome</keyword>
<accession>Q89LX2</accession>
<organism evidence="10 11">
    <name type="scientific">Bradyrhizobium diazoefficiens (strain JCM 10833 / BCRC 13528 / IAM 13628 / NBRC 14792 / USDA 110)</name>
    <dbReference type="NCBI Taxonomy" id="224911"/>
    <lineage>
        <taxon>Bacteria</taxon>
        <taxon>Pseudomonadati</taxon>
        <taxon>Pseudomonadota</taxon>
        <taxon>Alphaproteobacteria</taxon>
        <taxon>Hyphomicrobiales</taxon>
        <taxon>Nitrobacteraceae</taxon>
        <taxon>Bradyrhizobium</taxon>
    </lineage>
</organism>
<dbReference type="PROSITE" id="PS50975">
    <property type="entry name" value="ATP_GRASP"/>
    <property type="match status" value="1"/>
</dbReference>
<dbReference type="SMART" id="SM00878">
    <property type="entry name" value="Biotin_carb_C"/>
    <property type="match status" value="1"/>
</dbReference>
<protein>
    <submittedName>
        <fullName evidence="10">3-methylcrotonyl-CoA carboxylase alpha subunit</fullName>
    </submittedName>
</protein>
<dbReference type="Gene3D" id="3.30.700.40">
    <property type="match status" value="1"/>
</dbReference>
<evidence type="ECO:0000313" key="11">
    <source>
        <dbReference type="Proteomes" id="UP000002526"/>
    </source>
</evidence>
<dbReference type="Pfam" id="PF00289">
    <property type="entry name" value="Biotin_carb_N"/>
    <property type="match status" value="1"/>
</dbReference>
<dbReference type="InterPro" id="IPR000089">
    <property type="entry name" value="Biotin_lipoyl"/>
</dbReference>
<dbReference type="PROSITE" id="PS50968">
    <property type="entry name" value="BIOTINYL_LIPOYL"/>
    <property type="match status" value="1"/>
</dbReference>
<dbReference type="GO" id="GO:0005524">
    <property type="term" value="F:ATP binding"/>
    <property type="evidence" value="ECO:0007669"/>
    <property type="project" value="UniProtKB-UniRule"/>
</dbReference>
<dbReference type="CDD" id="cd06850">
    <property type="entry name" value="biotinyl_domain"/>
    <property type="match status" value="1"/>
</dbReference>
<dbReference type="AlphaFoldDB" id="Q89LX2"/>
<dbReference type="Gene3D" id="3.40.50.20">
    <property type="match status" value="1"/>
</dbReference>
<proteinExistence type="predicted"/>
<dbReference type="InterPro" id="IPR005482">
    <property type="entry name" value="Biotin_COase_C"/>
</dbReference>
<dbReference type="InterPro" id="IPR011054">
    <property type="entry name" value="Rudment_hybrid_motif"/>
</dbReference>
<dbReference type="Gene3D" id="2.40.50.100">
    <property type="match status" value="1"/>
</dbReference>
<evidence type="ECO:0000256" key="2">
    <source>
        <dbReference type="ARBA" id="ARBA00022598"/>
    </source>
</evidence>
<name>Q89LX2_BRADU</name>
<dbReference type="PROSITE" id="PS00867">
    <property type="entry name" value="CPSASE_2"/>
    <property type="match status" value="1"/>
</dbReference>
<sequence>MRRSNRRNSACSGCDAMDRSKLYRRFRTLLIANRGEIACRVIRTARAMGLRTVAVYSEADRDAMHVALADEAVLLGPARARDSYLNVERLIEAARKTGAEAVHPGYGFLSENAEFAHACLDAGLVFVGPTAGMMTAMGSKSGSKALMEKAGVPLVPGYHGEAQDEATLAKAANQIGFPILVKASAGGGGRGMRIVRSAAELGPAIVSAKREAKAAFGDDRMLIEKYVDNPRHIEVQIIGDSHGNLLSLFERECTLQRRHQKVIEEAPSPTLNAAQRETVCAAARKAAGAVNYVGAGTIEFVSDGKDVFFIEMNTRLQVEHPVTELITGIDLVEWQLRVAFGEALPLRQDEIRLNGHAVEARVYAENPTKNFMPSVGKISTWRLPAETGGLRIDAGYREGDSVSPYYDAMLAKMIAWAPTRDVAIERLNRGLEDSDVRGIVTNIPFLSALITHQKVRANAIDTGFIERELAVLTQATPAPGELELCAAVAAIVNDERQAAQAEANSPWQTFGWMPVGRRQRSFAFRVGHGVGHGPEQKITLNYGSGPSTLVIGERELAFAIGPRDGGFDLTLDGVKSQVAAVIDGHELYLRTRHGRFDLHWVDPFGGETEEQAGADKIAAPLPGTVVAVLAEEGATLEKGAPILTLEVMKMEQTLRAPYAGVLTSIKCKVGDIVQEGVELAVVEPSGE</sequence>
<comment type="cofactor">
    <cofactor evidence="1">
        <name>biotin</name>
        <dbReference type="ChEBI" id="CHEBI:57586"/>
    </cofactor>
</comment>
<dbReference type="InterPro" id="IPR011764">
    <property type="entry name" value="Biotin_carboxylation_dom"/>
</dbReference>
<evidence type="ECO:0000313" key="10">
    <source>
        <dbReference type="EMBL" id="BAC49686.1"/>
    </source>
</evidence>
<dbReference type="InterPro" id="IPR016185">
    <property type="entry name" value="PreATP-grasp_dom_sf"/>
</dbReference>
<dbReference type="FunFam" id="3.40.50.20:FF:000010">
    <property type="entry name" value="Propionyl-CoA carboxylase subunit alpha"/>
    <property type="match status" value="1"/>
</dbReference>
<feature type="domain" description="Lipoyl-binding" evidence="7">
    <location>
        <begin position="608"/>
        <end position="683"/>
    </location>
</feature>
<feature type="domain" description="ATP-grasp" evidence="8">
    <location>
        <begin position="144"/>
        <end position="340"/>
    </location>
</feature>
<dbReference type="OrthoDB" id="9763189at2"/>
<dbReference type="InterPro" id="IPR011053">
    <property type="entry name" value="Single_hybrid_motif"/>
</dbReference>
<feature type="domain" description="Biotin carboxylation" evidence="9">
    <location>
        <begin position="25"/>
        <end position="470"/>
    </location>
</feature>
<evidence type="ECO:0000256" key="3">
    <source>
        <dbReference type="ARBA" id="ARBA00022741"/>
    </source>
</evidence>
<dbReference type="PATRIC" id="fig|224911.5.peg.4469"/>
<dbReference type="PANTHER" id="PTHR18866:SF33">
    <property type="entry name" value="METHYLCROTONOYL-COA CARBOXYLASE SUBUNIT ALPHA, MITOCHONDRIAL-RELATED"/>
    <property type="match status" value="1"/>
</dbReference>
<dbReference type="InterPro" id="IPR005479">
    <property type="entry name" value="CPAse_ATP-bd"/>
</dbReference>
<dbReference type="SUPFAM" id="SSF51230">
    <property type="entry name" value="Single hybrid motif"/>
    <property type="match status" value="1"/>
</dbReference>
<dbReference type="SUPFAM" id="SSF56059">
    <property type="entry name" value="Glutathione synthetase ATP-binding domain-like"/>
    <property type="match status" value="1"/>
</dbReference>
<dbReference type="Pfam" id="PF02786">
    <property type="entry name" value="CPSase_L_D2"/>
    <property type="match status" value="1"/>
</dbReference>
<dbReference type="InterPro" id="IPR013815">
    <property type="entry name" value="ATP_grasp_subdomain_1"/>
</dbReference>
<keyword evidence="5" id="KW-0092">Biotin</keyword>
<dbReference type="SUPFAM" id="SSF52440">
    <property type="entry name" value="PreATP-grasp domain"/>
    <property type="match status" value="1"/>
</dbReference>
<dbReference type="GO" id="GO:0016874">
    <property type="term" value="F:ligase activity"/>
    <property type="evidence" value="ECO:0007669"/>
    <property type="project" value="UniProtKB-KW"/>
</dbReference>
<dbReference type="EMBL" id="BA000040">
    <property type="protein sequence ID" value="BAC49686.1"/>
    <property type="molecule type" value="Genomic_DNA"/>
</dbReference>
<dbReference type="Pfam" id="PF00364">
    <property type="entry name" value="Biotin_lipoyl"/>
    <property type="match status" value="1"/>
</dbReference>
<evidence type="ECO:0000256" key="6">
    <source>
        <dbReference type="PROSITE-ProRule" id="PRU00409"/>
    </source>
</evidence>
<dbReference type="KEGG" id="bja:blr4421"/>
<evidence type="ECO:0000256" key="5">
    <source>
        <dbReference type="ARBA" id="ARBA00023267"/>
    </source>
</evidence>
<dbReference type="SUPFAM" id="SSF51246">
    <property type="entry name" value="Rudiment single hybrid motif"/>
    <property type="match status" value="1"/>
</dbReference>
<dbReference type="InterPro" id="IPR005481">
    <property type="entry name" value="BC-like_N"/>
</dbReference>
<dbReference type="InterPro" id="IPR050856">
    <property type="entry name" value="Biotin_carboxylase_complex"/>
</dbReference>
<dbReference type="GO" id="GO:0046872">
    <property type="term" value="F:metal ion binding"/>
    <property type="evidence" value="ECO:0007669"/>
    <property type="project" value="InterPro"/>
</dbReference>
<dbReference type="PROSITE" id="PS00866">
    <property type="entry name" value="CPSASE_1"/>
    <property type="match status" value="1"/>
</dbReference>